<evidence type="ECO:0000256" key="6">
    <source>
        <dbReference type="ARBA" id="ARBA00023014"/>
    </source>
</evidence>
<dbReference type="SMART" id="SM00729">
    <property type="entry name" value="Elp3"/>
    <property type="match status" value="1"/>
</dbReference>
<keyword evidence="4" id="KW-0479">Metal-binding</keyword>
<dbReference type="EMBL" id="JALPRX010000023">
    <property type="protein sequence ID" value="MCK8784065.1"/>
    <property type="molecule type" value="Genomic_DNA"/>
</dbReference>
<accession>A0A9X2BWN3</accession>
<comment type="caution">
    <text evidence="8">The sequence shown here is derived from an EMBL/GenBank/DDBJ whole genome shotgun (WGS) entry which is preliminary data.</text>
</comment>
<keyword evidence="6" id="KW-0411">Iron-sulfur</keyword>
<reference evidence="8" key="1">
    <citation type="submission" date="2022-04" db="EMBL/GenBank/DDBJ databases">
        <title>Roseomonas acroporae sp. nov., isolated from coral Acropora digitifera.</title>
        <authorList>
            <person name="Sun H."/>
        </authorList>
    </citation>
    <scope>NUCLEOTIDE SEQUENCE</scope>
    <source>
        <strain evidence="8">NAR14</strain>
    </source>
</reference>
<dbReference type="Gene3D" id="3.20.20.70">
    <property type="entry name" value="Aldolase class I"/>
    <property type="match status" value="1"/>
</dbReference>
<name>A0A9X2BWN3_9PROT</name>
<dbReference type="InterPro" id="IPR017200">
    <property type="entry name" value="PqqE-like"/>
</dbReference>
<dbReference type="SUPFAM" id="SSF102114">
    <property type="entry name" value="Radical SAM enzymes"/>
    <property type="match status" value="1"/>
</dbReference>
<dbReference type="PROSITE" id="PS51918">
    <property type="entry name" value="RADICAL_SAM"/>
    <property type="match status" value="1"/>
</dbReference>
<dbReference type="CDD" id="cd01335">
    <property type="entry name" value="Radical_SAM"/>
    <property type="match status" value="1"/>
</dbReference>
<gene>
    <name evidence="8" type="ORF">M0638_06690</name>
</gene>
<dbReference type="RefSeq" id="WP_248666190.1">
    <property type="nucleotide sequence ID" value="NZ_JALPRX010000023.1"/>
</dbReference>
<organism evidence="8 9">
    <name type="scientific">Roseomonas acroporae</name>
    <dbReference type="NCBI Taxonomy" id="2937791"/>
    <lineage>
        <taxon>Bacteria</taxon>
        <taxon>Pseudomonadati</taxon>
        <taxon>Pseudomonadota</taxon>
        <taxon>Alphaproteobacteria</taxon>
        <taxon>Acetobacterales</taxon>
        <taxon>Roseomonadaceae</taxon>
        <taxon>Roseomonas</taxon>
    </lineage>
</organism>
<evidence type="ECO:0000256" key="3">
    <source>
        <dbReference type="ARBA" id="ARBA00022691"/>
    </source>
</evidence>
<keyword evidence="3" id="KW-0949">S-adenosyl-L-methionine</keyword>
<dbReference type="PIRSF" id="PIRSF037420">
    <property type="entry name" value="PQQ_syn_pqqE"/>
    <property type="match status" value="1"/>
</dbReference>
<dbReference type="PANTHER" id="PTHR11228:SF7">
    <property type="entry name" value="PQQA PEPTIDE CYCLASE"/>
    <property type="match status" value="1"/>
</dbReference>
<dbReference type="GO" id="GO:0046872">
    <property type="term" value="F:metal ion binding"/>
    <property type="evidence" value="ECO:0007669"/>
    <property type="project" value="UniProtKB-KW"/>
</dbReference>
<dbReference type="InterPro" id="IPR023885">
    <property type="entry name" value="4Fe4S-binding_SPASM_dom"/>
</dbReference>
<dbReference type="AlphaFoldDB" id="A0A9X2BWN3"/>
<dbReference type="InterPro" id="IPR013785">
    <property type="entry name" value="Aldolase_TIM"/>
</dbReference>
<keyword evidence="9" id="KW-1185">Reference proteome</keyword>
<dbReference type="Proteomes" id="UP001139516">
    <property type="component" value="Unassembled WGS sequence"/>
</dbReference>
<dbReference type="SFLD" id="SFLDG01067">
    <property type="entry name" value="SPASM/twitch_domain_containing"/>
    <property type="match status" value="1"/>
</dbReference>
<dbReference type="InterPro" id="IPR006638">
    <property type="entry name" value="Elp3/MiaA/NifB-like_rSAM"/>
</dbReference>
<evidence type="ECO:0000313" key="8">
    <source>
        <dbReference type="EMBL" id="MCK8784065.1"/>
    </source>
</evidence>
<dbReference type="InterPro" id="IPR058240">
    <property type="entry name" value="rSAM_sf"/>
</dbReference>
<evidence type="ECO:0000259" key="7">
    <source>
        <dbReference type="PROSITE" id="PS51918"/>
    </source>
</evidence>
<keyword evidence="2" id="KW-0004">4Fe-4S</keyword>
<dbReference type="PANTHER" id="PTHR11228">
    <property type="entry name" value="RADICAL SAM DOMAIN PROTEIN"/>
    <property type="match status" value="1"/>
</dbReference>
<dbReference type="SFLD" id="SFLDS00029">
    <property type="entry name" value="Radical_SAM"/>
    <property type="match status" value="1"/>
</dbReference>
<dbReference type="InterPro" id="IPR007197">
    <property type="entry name" value="rSAM"/>
</dbReference>
<protein>
    <submittedName>
        <fullName evidence="8">Radical SAM protein</fullName>
    </submittedName>
</protein>
<evidence type="ECO:0000256" key="2">
    <source>
        <dbReference type="ARBA" id="ARBA00022485"/>
    </source>
</evidence>
<evidence type="ECO:0000313" key="9">
    <source>
        <dbReference type="Proteomes" id="UP001139516"/>
    </source>
</evidence>
<dbReference type="GO" id="GO:0003824">
    <property type="term" value="F:catalytic activity"/>
    <property type="evidence" value="ECO:0007669"/>
    <property type="project" value="InterPro"/>
</dbReference>
<keyword evidence="5" id="KW-0408">Iron</keyword>
<dbReference type="SFLD" id="SFLDG01386">
    <property type="entry name" value="main_SPASM_domain-containing"/>
    <property type="match status" value="1"/>
</dbReference>
<evidence type="ECO:0000256" key="4">
    <source>
        <dbReference type="ARBA" id="ARBA00022723"/>
    </source>
</evidence>
<dbReference type="Pfam" id="PF04055">
    <property type="entry name" value="Radical_SAM"/>
    <property type="match status" value="1"/>
</dbReference>
<sequence length="337" mass="35975">MPPALLSPPKISLGVTEACPLRCRHCYADCDAAPKPAELGIDAWMALADRLIADGVIQFYFEGGEPLLKPGFPALLARCARDAMTLLRTHGTLIDDAMADALRAAGVGRVLVDLMGACAGTHDAATGVPGSFAASCAGLRRCAERGIATDALVILTRQTAPELNDLLRLAAGLGAERVGVLRLYPLGRAKRRWDELALSLEEQMAAIRGLDPPPGLSVMQSWHPYDRNCCWQAAAIDATGRAIGCMYLREYADFGRVAGEGAVPFLDIWRHQPAYRRLRAGTGIERACGDCAGNDGSRGGCRASAYAFHGRWTAPDPFDEALNDGIDLRVLPGHARG</sequence>
<comment type="cofactor">
    <cofactor evidence="1">
        <name>[4Fe-4S] cluster</name>
        <dbReference type="ChEBI" id="CHEBI:49883"/>
    </cofactor>
</comment>
<evidence type="ECO:0000256" key="1">
    <source>
        <dbReference type="ARBA" id="ARBA00001966"/>
    </source>
</evidence>
<proteinExistence type="predicted"/>
<dbReference type="InterPro" id="IPR050377">
    <property type="entry name" value="Radical_SAM_PqqE_MftC-like"/>
</dbReference>
<dbReference type="Pfam" id="PF13186">
    <property type="entry name" value="SPASM"/>
    <property type="match status" value="1"/>
</dbReference>
<dbReference type="GO" id="GO:0051539">
    <property type="term" value="F:4 iron, 4 sulfur cluster binding"/>
    <property type="evidence" value="ECO:0007669"/>
    <property type="project" value="UniProtKB-KW"/>
</dbReference>
<evidence type="ECO:0000256" key="5">
    <source>
        <dbReference type="ARBA" id="ARBA00023004"/>
    </source>
</evidence>
<feature type="domain" description="Radical SAM core" evidence="7">
    <location>
        <begin position="5"/>
        <end position="213"/>
    </location>
</feature>